<keyword evidence="2" id="KW-1185">Reference proteome</keyword>
<name>A0ACB8D6G4_DERSI</name>
<sequence>MIRKLGKPTLFQTLSMHELHDERLPKGIKSLKDTINVHCHAFGDIHTFYHEEIASNDHVVSALYFHRQIVHAHVLIWLDETPEEVLGDDMAWPVATTHSLMRLDTDLFKRQ</sequence>
<accession>A0ACB8D6G4</accession>
<protein>
    <submittedName>
        <fullName evidence="1">Uncharacterized protein</fullName>
    </submittedName>
</protein>
<dbReference type="Proteomes" id="UP000821865">
    <property type="component" value="Chromosome 3"/>
</dbReference>
<comment type="caution">
    <text evidence="1">The sequence shown here is derived from an EMBL/GenBank/DDBJ whole genome shotgun (WGS) entry which is preliminary data.</text>
</comment>
<gene>
    <name evidence="1" type="ORF">HPB49_015219</name>
</gene>
<reference evidence="1" key="1">
    <citation type="submission" date="2020-05" db="EMBL/GenBank/DDBJ databases">
        <title>Large-scale comparative analyses of tick genomes elucidate their genetic diversity and vector capacities.</title>
        <authorList>
            <person name="Jia N."/>
            <person name="Wang J."/>
            <person name="Shi W."/>
            <person name="Du L."/>
            <person name="Sun Y."/>
            <person name="Zhan W."/>
            <person name="Jiang J."/>
            <person name="Wang Q."/>
            <person name="Zhang B."/>
            <person name="Ji P."/>
            <person name="Sakyi L.B."/>
            <person name="Cui X."/>
            <person name="Yuan T."/>
            <person name="Jiang B."/>
            <person name="Yang W."/>
            <person name="Lam T.T.-Y."/>
            <person name="Chang Q."/>
            <person name="Ding S."/>
            <person name="Wang X."/>
            <person name="Zhu J."/>
            <person name="Ruan X."/>
            <person name="Zhao L."/>
            <person name="Wei J."/>
            <person name="Que T."/>
            <person name="Du C."/>
            <person name="Cheng J."/>
            <person name="Dai P."/>
            <person name="Han X."/>
            <person name="Huang E."/>
            <person name="Gao Y."/>
            <person name="Liu J."/>
            <person name="Shao H."/>
            <person name="Ye R."/>
            <person name="Li L."/>
            <person name="Wei W."/>
            <person name="Wang X."/>
            <person name="Wang C."/>
            <person name="Yang T."/>
            <person name="Huo Q."/>
            <person name="Li W."/>
            <person name="Guo W."/>
            <person name="Chen H."/>
            <person name="Zhou L."/>
            <person name="Ni X."/>
            <person name="Tian J."/>
            <person name="Zhou Y."/>
            <person name="Sheng Y."/>
            <person name="Liu T."/>
            <person name="Pan Y."/>
            <person name="Xia L."/>
            <person name="Li J."/>
            <person name="Zhao F."/>
            <person name="Cao W."/>
        </authorList>
    </citation>
    <scope>NUCLEOTIDE SEQUENCE</scope>
    <source>
        <strain evidence="1">Dsil-2018</strain>
    </source>
</reference>
<proteinExistence type="predicted"/>
<evidence type="ECO:0000313" key="2">
    <source>
        <dbReference type="Proteomes" id="UP000821865"/>
    </source>
</evidence>
<organism evidence="1 2">
    <name type="scientific">Dermacentor silvarum</name>
    <name type="common">Tick</name>
    <dbReference type="NCBI Taxonomy" id="543639"/>
    <lineage>
        <taxon>Eukaryota</taxon>
        <taxon>Metazoa</taxon>
        <taxon>Ecdysozoa</taxon>
        <taxon>Arthropoda</taxon>
        <taxon>Chelicerata</taxon>
        <taxon>Arachnida</taxon>
        <taxon>Acari</taxon>
        <taxon>Parasitiformes</taxon>
        <taxon>Ixodida</taxon>
        <taxon>Ixodoidea</taxon>
        <taxon>Ixodidae</taxon>
        <taxon>Rhipicephalinae</taxon>
        <taxon>Dermacentor</taxon>
    </lineage>
</organism>
<dbReference type="EMBL" id="CM023472">
    <property type="protein sequence ID" value="KAH7959941.1"/>
    <property type="molecule type" value="Genomic_DNA"/>
</dbReference>
<evidence type="ECO:0000313" key="1">
    <source>
        <dbReference type="EMBL" id="KAH7959941.1"/>
    </source>
</evidence>